<dbReference type="Pfam" id="PF17784">
    <property type="entry name" value="Sulfotransfer_4"/>
    <property type="match status" value="1"/>
</dbReference>
<dbReference type="Proteomes" id="UP001265746">
    <property type="component" value="Unassembled WGS sequence"/>
</dbReference>
<dbReference type="Gene3D" id="3.40.50.300">
    <property type="entry name" value="P-loop containing nucleotide triphosphate hydrolases"/>
    <property type="match status" value="1"/>
</dbReference>
<dbReference type="EMBL" id="JAUJFL010000001">
    <property type="protein sequence ID" value="KAK2613175.1"/>
    <property type="molecule type" value="Genomic_DNA"/>
</dbReference>
<dbReference type="InterPro" id="IPR027417">
    <property type="entry name" value="P-loop_NTPase"/>
</dbReference>
<evidence type="ECO:0000256" key="1">
    <source>
        <dbReference type="SAM" id="Phobius"/>
    </source>
</evidence>
<gene>
    <name evidence="2" type="ORF">N8I77_000102</name>
</gene>
<keyword evidence="3" id="KW-1185">Reference proteome</keyword>
<name>A0AAD9SQ76_PHOAM</name>
<dbReference type="SUPFAM" id="SSF52540">
    <property type="entry name" value="P-loop containing nucleoside triphosphate hydrolases"/>
    <property type="match status" value="1"/>
</dbReference>
<evidence type="ECO:0000313" key="3">
    <source>
        <dbReference type="Proteomes" id="UP001265746"/>
    </source>
</evidence>
<protein>
    <submittedName>
        <fullName evidence="2">Uncharacterized protein</fullName>
    </submittedName>
</protein>
<sequence length="332" mass="36974">MHHKELSVQKVPLKTTRQQEILRADAIWQKSRSYCRHLVVTYTLAFLLLFHFLLGSSLFSQLLSACQDGTLQVIGAGYSRTGTSSMAIALEKLLDGPVCHGGSQMLGREDSYVQKWIEVYRQRDAGNRPALMKALREATRGFVGVTDVPAVDFIGELIELYPEVKVMGVRRDPDSWWKSMGNLNKVSSPWWLQYFLAPMPTWRWFPAFIEGIRGRGKLGAKVSGNVVPGPHLIALHNKTVEKKTPPGQMYWMEITDGWAPLCKMLDKPIPKEPFPRVNDAAALNELIRGMMLATAGVWLGITLVLFTVIYCVARSGVLLPSSGGSFVALSTV</sequence>
<feature type="transmembrane region" description="Helical" evidence="1">
    <location>
        <begin position="39"/>
        <end position="59"/>
    </location>
</feature>
<dbReference type="PANTHER" id="PTHR36978">
    <property type="entry name" value="P-LOOP CONTAINING NUCLEOTIDE TRIPHOSPHATE HYDROLASE"/>
    <property type="match status" value="1"/>
</dbReference>
<dbReference type="AlphaFoldDB" id="A0AAD9SQ76"/>
<organism evidence="2 3">
    <name type="scientific">Phomopsis amygdali</name>
    <name type="common">Fusicoccum amygdali</name>
    <dbReference type="NCBI Taxonomy" id="1214568"/>
    <lineage>
        <taxon>Eukaryota</taxon>
        <taxon>Fungi</taxon>
        <taxon>Dikarya</taxon>
        <taxon>Ascomycota</taxon>
        <taxon>Pezizomycotina</taxon>
        <taxon>Sordariomycetes</taxon>
        <taxon>Sordariomycetidae</taxon>
        <taxon>Diaporthales</taxon>
        <taxon>Diaporthaceae</taxon>
        <taxon>Diaporthe</taxon>
    </lineage>
</organism>
<dbReference type="InterPro" id="IPR040632">
    <property type="entry name" value="Sulfotransfer_4"/>
</dbReference>
<feature type="transmembrane region" description="Helical" evidence="1">
    <location>
        <begin position="290"/>
        <end position="313"/>
    </location>
</feature>
<keyword evidence="1" id="KW-1133">Transmembrane helix</keyword>
<keyword evidence="1" id="KW-0812">Transmembrane</keyword>
<reference evidence="2" key="1">
    <citation type="submission" date="2023-06" db="EMBL/GenBank/DDBJ databases">
        <authorList>
            <person name="Noh H."/>
        </authorList>
    </citation>
    <scope>NUCLEOTIDE SEQUENCE</scope>
    <source>
        <strain evidence="2">DUCC20226</strain>
    </source>
</reference>
<comment type="caution">
    <text evidence="2">The sequence shown here is derived from an EMBL/GenBank/DDBJ whole genome shotgun (WGS) entry which is preliminary data.</text>
</comment>
<dbReference type="PANTHER" id="PTHR36978:SF3">
    <property type="entry name" value="P-LOOP CONTAINING NUCLEOSIDE TRIPHOSPHATE HYDROLASE PROTEIN"/>
    <property type="match status" value="1"/>
</dbReference>
<keyword evidence="1" id="KW-0472">Membrane</keyword>
<proteinExistence type="predicted"/>
<accession>A0AAD9SQ76</accession>
<evidence type="ECO:0000313" key="2">
    <source>
        <dbReference type="EMBL" id="KAK2613175.1"/>
    </source>
</evidence>